<dbReference type="RefSeq" id="XP_066915208.1">
    <property type="nucleotide sequence ID" value="XM_067059107.1"/>
</dbReference>
<dbReference type="EnsemblMetazoa" id="CLYHEMT004600.1">
    <property type="protein sequence ID" value="CLYHEMP004600.1"/>
    <property type="gene ID" value="CLYHEMG004600"/>
</dbReference>
<dbReference type="PANTHER" id="PTHR16515">
    <property type="entry name" value="PR DOMAIN ZINC FINGER PROTEIN"/>
    <property type="match status" value="1"/>
</dbReference>
<keyword evidence="7" id="KW-0805">Transcription regulation</keyword>
<sequence>MMDIDVNTGEMSEDLERNHSMGDYVDENKEKDMEQKTPEKETPALKDNELTVKKTVSLLQFTGTIGKSSDEKILDDDTKMILAKENLLSKNGFVLPAQCIDMKDAMSLEENSQAANAAFEENSPAANAEFEGAGDVAENEFDDNNGDNDEMIIILEDHQENLDSSPMSSNVMISSDSTTSNVTNGNETSLPKGRRTNTYNFQRIKDDSIKTAKTLDDLFPSPAEEEKVDIHQKKQTLDSLFPINSESDCESDNKGNITKRMDQILFLGQNTDVSESEDMKNNQERILTNAGGVYVMNENENLSTDMETSQMEMVRIESLPSSTRQSKENLNGFTDVAGKPDGDDDVLNESASYNNDNQDDKNMSNSVPIQSLSAERELLHSPVEGISLQEILKNIDDDTIIELQFYEDVVVPGNAQNQNVTIDTKDNKGKHKKRQKKKFEEFPTWSLKVKESSSTLKSNKLGESLTWPSGSGESPINFHFQNTMMVAANGQQVLHQYQAPITTQIEHAQPQPVQYRQILPRPSSSSTSESAAISPNANQNMISETFTNSSSAPTGTPSKIETAPYDAPIVTRMDHNDVPFSGMIYSNSGSGFVPLYQQMQQNISTPNRMFEFDPTKRFACGICGKGFHQASSVKTHMRLHTGSKPYKCDICGKGFNQSGNLRNHRRVHTGEKPYKCKYCGKGFSQVGNRQHHVRTHTGEKPFKCRLCNRGFNQSSDLQKHFRTHTGEKPYKCMICRKAFNSSSNLQRHLRTHV</sequence>
<evidence type="ECO:0000256" key="1">
    <source>
        <dbReference type="ARBA" id="ARBA00004123"/>
    </source>
</evidence>
<evidence type="ECO:0000313" key="15">
    <source>
        <dbReference type="Proteomes" id="UP000594262"/>
    </source>
</evidence>
<evidence type="ECO:0000313" key="14">
    <source>
        <dbReference type="EnsemblMetazoa" id="CLYHEMP004600.1"/>
    </source>
</evidence>
<dbReference type="FunFam" id="3.30.160.60:FF:002343">
    <property type="entry name" value="Zinc finger protein 33A"/>
    <property type="match status" value="1"/>
</dbReference>
<accession>A0A7M5V931</accession>
<evidence type="ECO:0000256" key="12">
    <source>
        <dbReference type="SAM" id="MobiDB-lite"/>
    </source>
</evidence>
<keyword evidence="9" id="KW-0804">Transcription</keyword>
<dbReference type="FunFam" id="3.30.160.60:FF:000512">
    <property type="entry name" value="zinc finger protein 197 isoform X1"/>
    <property type="match status" value="1"/>
</dbReference>
<evidence type="ECO:0000256" key="8">
    <source>
        <dbReference type="ARBA" id="ARBA00023125"/>
    </source>
</evidence>
<feature type="domain" description="C2H2-type" evidence="13">
    <location>
        <begin position="646"/>
        <end position="673"/>
    </location>
</feature>
<feature type="compositionally biased region" description="Basic and acidic residues" evidence="12">
    <location>
        <begin position="14"/>
        <end position="43"/>
    </location>
</feature>
<keyword evidence="4" id="KW-0677">Repeat</keyword>
<evidence type="ECO:0000256" key="4">
    <source>
        <dbReference type="ARBA" id="ARBA00022737"/>
    </source>
</evidence>
<comment type="subcellular location">
    <subcellularLocation>
        <location evidence="1">Nucleus</location>
    </subcellularLocation>
</comment>
<keyword evidence="3" id="KW-0479">Metal-binding</keyword>
<keyword evidence="15" id="KW-1185">Reference proteome</keyword>
<dbReference type="GO" id="GO:0005634">
    <property type="term" value="C:nucleus"/>
    <property type="evidence" value="ECO:0007669"/>
    <property type="project" value="UniProtKB-SubCell"/>
</dbReference>
<dbReference type="PROSITE" id="PS50157">
    <property type="entry name" value="ZINC_FINGER_C2H2_2"/>
    <property type="match status" value="5"/>
</dbReference>
<dbReference type="InterPro" id="IPR050331">
    <property type="entry name" value="Zinc_finger"/>
</dbReference>
<dbReference type="FunFam" id="3.30.160.60:FF:000176">
    <property type="entry name" value="zinc finger protein 70"/>
    <property type="match status" value="1"/>
</dbReference>
<feature type="region of interest" description="Disordered" evidence="12">
    <location>
        <begin position="319"/>
        <end position="365"/>
    </location>
</feature>
<keyword evidence="10" id="KW-0539">Nucleus</keyword>
<evidence type="ECO:0000256" key="7">
    <source>
        <dbReference type="ARBA" id="ARBA00023015"/>
    </source>
</evidence>
<feature type="domain" description="C2H2-type" evidence="13">
    <location>
        <begin position="618"/>
        <end position="645"/>
    </location>
</feature>
<dbReference type="FunFam" id="3.30.160.60:FF:000193">
    <property type="entry name" value="Zinc finger protein 300"/>
    <property type="match status" value="1"/>
</dbReference>
<evidence type="ECO:0000256" key="5">
    <source>
        <dbReference type="ARBA" id="ARBA00022771"/>
    </source>
</evidence>
<dbReference type="FunFam" id="3.30.160.60:FF:002737">
    <property type="entry name" value="AGAP008430-PA"/>
    <property type="match status" value="1"/>
</dbReference>
<dbReference type="GO" id="GO:0003677">
    <property type="term" value="F:DNA binding"/>
    <property type="evidence" value="ECO:0007669"/>
    <property type="project" value="UniProtKB-KW"/>
</dbReference>
<dbReference type="Gene3D" id="3.30.160.60">
    <property type="entry name" value="Classic Zinc Finger"/>
    <property type="match status" value="5"/>
</dbReference>
<dbReference type="PANTHER" id="PTHR16515:SF49">
    <property type="entry name" value="GASTRULA ZINC FINGER PROTEIN XLCGF49.1-LIKE-RELATED"/>
    <property type="match status" value="1"/>
</dbReference>
<dbReference type="GO" id="GO:0010468">
    <property type="term" value="P:regulation of gene expression"/>
    <property type="evidence" value="ECO:0007669"/>
    <property type="project" value="TreeGrafter"/>
</dbReference>
<dbReference type="InterPro" id="IPR036236">
    <property type="entry name" value="Znf_C2H2_sf"/>
</dbReference>
<keyword evidence="6" id="KW-0862">Zinc</keyword>
<dbReference type="Pfam" id="PF00096">
    <property type="entry name" value="zf-C2H2"/>
    <property type="match status" value="5"/>
</dbReference>
<proteinExistence type="inferred from homology"/>
<evidence type="ECO:0000256" key="6">
    <source>
        <dbReference type="ARBA" id="ARBA00022833"/>
    </source>
</evidence>
<dbReference type="AlphaFoldDB" id="A0A7M5V931"/>
<organism evidence="14 15">
    <name type="scientific">Clytia hemisphaerica</name>
    <dbReference type="NCBI Taxonomy" id="252671"/>
    <lineage>
        <taxon>Eukaryota</taxon>
        <taxon>Metazoa</taxon>
        <taxon>Cnidaria</taxon>
        <taxon>Hydrozoa</taxon>
        <taxon>Hydroidolina</taxon>
        <taxon>Leptothecata</taxon>
        <taxon>Obeliida</taxon>
        <taxon>Clytiidae</taxon>
        <taxon>Clytia</taxon>
    </lineage>
</organism>
<dbReference type="OrthoDB" id="40579at2759"/>
<evidence type="ECO:0000256" key="3">
    <source>
        <dbReference type="ARBA" id="ARBA00022723"/>
    </source>
</evidence>
<feature type="region of interest" description="Disordered" evidence="12">
    <location>
        <begin position="174"/>
        <end position="194"/>
    </location>
</feature>
<protein>
    <recommendedName>
        <fullName evidence="13">C2H2-type domain-containing protein</fullName>
    </recommendedName>
</protein>
<feature type="domain" description="C2H2-type" evidence="13">
    <location>
        <begin position="730"/>
        <end position="753"/>
    </location>
</feature>
<evidence type="ECO:0000259" key="13">
    <source>
        <dbReference type="PROSITE" id="PS50157"/>
    </source>
</evidence>
<dbReference type="Proteomes" id="UP000594262">
    <property type="component" value="Unplaced"/>
</dbReference>
<dbReference type="InterPro" id="IPR013087">
    <property type="entry name" value="Znf_C2H2_type"/>
</dbReference>
<dbReference type="PROSITE" id="PS00028">
    <property type="entry name" value="ZINC_FINGER_C2H2_1"/>
    <property type="match status" value="5"/>
</dbReference>
<feature type="domain" description="C2H2-type" evidence="13">
    <location>
        <begin position="702"/>
        <end position="729"/>
    </location>
</feature>
<keyword evidence="5 11" id="KW-0863">Zinc-finger</keyword>
<evidence type="ECO:0000256" key="2">
    <source>
        <dbReference type="ARBA" id="ARBA00006991"/>
    </source>
</evidence>
<dbReference type="GeneID" id="136802377"/>
<keyword evidence="8" id="KW-0238">DNA-binding</keyword>
<comment type="similarity">
    <text evidence="2">Belongs to the krueppel C2H2-type zinc-finger protein family.</text>
</comment>
<name>A0A7M5V931_9CNID</name>
<feature type="compositionally biased region" description="Polar residues" evidence="12">
    <location>
        <begin position="319"/>
        <end position="332"/>
    </location>
</feature>
<dbReference type="GO" id="GO:0008270">
    <property type="term" value="F:zinc ion binding"/>
    <property type="evidence" value="ECO:0007669"/>
    <property type="project" value="UniProtKB-KW"/>
</dbReference>
<feature type="domain" description="C2H2-type" evidence="13">
    <location>
        <begin position="674"/>
        <end position="701"/>
    </location>
</feature>
<evidence type="ECO:0000256" key="9">
    <source>
        <dbReference type="ARBA" id="ARBA00023163"/>
    </source>
</evidence>
<evidence type="ECO:0000256" key="10">
    <source>
        <dbReference type="ARBA" id="ARBA00023242"/>
    </source>
</evidence>
<dbReference type="SUPFAM" id="SSF57667">
    <property type="entry name" value="beta-beta-alpha zinc fingers"/>
    <property type="match status" value="3"/>
</dbReference>
<reference evidence="14" key="1">
    <citation type="submission" date="2021-01" db="UniProtKB">
        <authorList>
            <consortium name="EnsemblMetazoa"/>
        </authorList>
    </citation>
    <scope>IDENTIFICATION</scope>
</reference>
<dbReference type="SMART" id="SM00355">
    <property type="entry name" value="ZnF_C2H2"/>
    <property type="match status" value="5"/>
</dbReference>
<feature type="region of interest" description="Disordered" evidence="12">
    <location>
        <begin position="1"/>
        <end position="43"/>
    </location>
</feature>
<evidence type="ECO:0000256" key="11">
    <source>
        <dbReference type="PROSITE-ProRule" id="PRU00042"/>
    </source>
</evidence>